<dbReference type="RefSeq" id="WP_369258869.1">
    <property type="nucleotide sequence ID" value="NZ_CP163440.1"/>
</dbReference>
<dbReference type="AlphaFoldDB" id="A0AB39S5J5"/>
<organism evidence="1">
    <name type="scientific">Streptomyces sp. R35</name>
    <dbReference type="NCBI Taxonomy" id="3238630"/>
    <lineage>
        <taxon>Bacteria</taxon>
        <taxon>Bacillati</taxon>
        <taxon>Actinomycetota</taxon>
        <taxon>Actinomycetes</taxon>
        <taxon>Kitasatosporales</taxon>
        <taxon>Streptomycetaceae</taxon>
        <taxon>Streptomyces</taxon>
    </lineage>
</organism>
<gene>
    <name evidence="1" type="ORF">AB5J50_16760</name>
</gene>
<dbReference type="EMBL" id="CP163440">
    <property type="protein sequence ID" value="XDQ62335.1"/>
    <property type="molecule type" value="Genomic_DNA"/>
</dbReference>
<proteinExistence type="predicted"/>
<accession>A0AB39S5J5</accession>
<evidence type="ECO:0000313" key="1">
    <source>
        <dbReference type="EMBL" id="XDQ62335.1"/>
    </source>
</evidence>
<reference evidence="1" key="1">
    <citation type="submission" date="2024-07" db="EMBL/GenBank/DDBJ databases">
        <authorList>
            <person name="Yu S.T."/>
        </authorList>
    </citation>
    <scope>NUCLEOTIDE SEQUENCE</scope>
    <source>
        <strain evidence="1">R35</strain>
    </source>
</reference>
<protein>
    <submittedName>
        <fullName evidence="1">Uncharacterized protein</fullName>
    </submittedName>
</protein>
<name>A0AB39S5J5_9ACTN</name>
<sequence>MNTAADREPAETAYLVVAETIHGRPAAPILGEGLFCSVECAGVGVYQLTRSISASEQGAAVVLRRHNRPVGYVVTGDGRMWRVESLPASEPPVVG</sequence>